<feature type="domain" description="UspA" evidence="1">
    <location>
        <begin position="6"/>
        <end position="119"/>
    </location>
</feature>
<dbReference type="Pfam" id="PF00582">
    <property type="entry name" value="Usp"/>
    <property type="match status" value="1"/>
</dbReference>
<dbReference type="AlphaFoldDB" id="L8H0T7"/>
<dbReference type="InterPro" id="IPR014729">
    <property type="entry name" value="Rossmann-like_a/b/a_fold"/>
</dbReference>
<dbReference type="VEuPathDB" id="AmoebaDB:ACA1_236670"/>
<organism evidence="2 3">
    <name type="scientific">Acanthamoeba castellanii (strain ATCC 30010 / Neff)</name>
    <dbReference type="NCBI Taxonomy" id="1257118"/>
    <lineage>
        <taxon>Eukaryota</taxon>
        <taxon>Amoebozoa</taxon>
        <taxon>Discosea</taxon>
        <taxon>Longamoebia</taxon>
        <taxon>Centramoebida</taxon>
        <taxon>Acanthamoebidae</taxon>
        <taxon>Acanthamoeba</taxon>
    </lineage>
</organism>
<dbReference type="CDD" id="cd00293">
    <property type="entry name" value="USP-like"/>
    <property type="match status" value="1"/>
</dbReference>
<dbReference type="Gene3D" id="3.40.50.620">
    <property type="entry name" value="HUPs"/>
    <property type="match status" value="1"/>
</dbReference>
<proteinExistence type="predicted"/>
<sequence>MKYLLAVDKSNSTKHALVWILQHAKPMITFSSLTSTSSNMRGEALLKRLGNTLEKHQVPYTAVIRHGDARKKLPSQAKKLGVDVIVMGRRGVTADKKSPVGSVSQYVVEHAPCSVVIIKEDKDLPSSTEEQKPE</sequence>
<dbReference type="EMBL" id="KB007939">
    <property type="protein sequence ID" value="ELR19079.1"/>
    <property type="molecule type" value="Genomic_DNA"/>
</dbReference>
<keyword evidence="3" id="KW-1185">Reference proteome</keyword>
<protein>
    <submittedName>
        <fullName evidence="2">Universal stress protein (USP) family protein</fullName>
    </submittedName>
</protein>
<name>L8H0T7_ACACF</name>
<dbReference type="OrthoDB" id="843225at2759"/>
<reference evidence="2 3" key="1">
    <citation type="journal article" date="2013" name="Genome Biol.">
        <title>Genome of Acanthamoeba castellanii highlights extensive lateral gene transfer and early evolution of tyrosine kinase signaling.</title>
        <authorList>
            <person name="Clarke M."/>
            <person name="Lohan A.J."/>
            <person name="Liu B."/>
            <person name="Lagkouvardos I."/>
            <person name="Roy S."/>
            <person name="Zafar N."/>
            <person name="Bertelli C."/>
            <person name="Schilde C."/>
            <person name="Kianianmomeni A."/>
            <person name="Burglin T.R."/>
            <person name="Frech C."/>
            <person name="Turcotte B."/>
            <person name="Kopec K.O."/>
            <person name="Synnott J.M."/>
            <person name="Choo C."/>
            <person name="Paponov I."/>
            <person name="Finkler A."/>
            <person name="Soon Heng Tan C."/>
            <person name="Hutchins A.P."/>
            <person name="Weinmeier T."/>
            <person name="Rattei T."/>
            <person name="Chu J.S."/>
            <person name="Gimenez G."/>
            <person name="Irimia M."/>
            <person name="Rigden D.J."/>
            <person name="Fitzpatrick D.A."/>
            <person name="Lorenzo-Morales J."/>
            <person name="Bateman A."/>
            <person name="Chiu C.H."/>
            <person name="Tang P."/>
            <person name="Hegemann P."/>
            <person name="Fromm H."/>
            <person name="Raoult D."/>
            <person name="Greub G."/>
            <person name="Miranda-Saavedra D."/>
            <person name="Chen N."/>
            <person name="Nash P."/>
            <person name="Ginger M.L."/>
            <person name="Horn M."/>
            <person name="Schaap P."/>
            <person name="Caler L."/>
            <person name="Loftus B."/>
        </authorList>
    </citation>
    <scope>NUCLEOTIDE SEQUENCE [LARGE SCALE GENOMIC DNA]</scope>
    <source>
        <strain evidence="2 3">Neff</strain>
    </source>
</reference>
<evidence type="ECO:0000313" key="2">
    <source>
        <dbReference type="EMBL" id="ELR19079.1"/>
    </source>
</evidence>
<dbReference type="InterPro" id="IPR006015">
    <property type="entry name" value="Universal_stress_UspA"/>
</dbReference>
<dbReference type="SUPFAM" id="SSF52402">
    <property type="entry name" value="Adenine nucleotide alpha hydrolases-like"/>
    <property type="match status" value="1"/>
</dbReference>
<evidence type="ECO:0000259" key="1">
    <source>
        <dbReference type="Pfam" id="PF00582"/>
    </source>
</evidence>
<evidence type="ECO:0000313" key="3">
    <source>
        <dbReference type="Proteomes" id="UP000011083"/>
    </source>
</evidence>
<accession>L8H0T7</accession>
<dbReference type="RefSeq" id="XP_004341143.1">
    <property type="nucleotide sequence ID" value="XM_004341095.1"/>
</dbReference>
<dbReference type="PRINTS" id="PR01438">
    <property type="entry name" value="UNVRSLSTRESS"/>
</dbReference>
<dbReference type="InterPro" id="IPR006016">
    <property type="entry name" value="UspA"/>
</dbReference>
<dbReference type="KEGG" id="acan:ACA1_236670"/>
<gene>
    <name evidence="2" type="ORF">ACA1_236670</name>
</gene>
<dbReference type="GeneID" id="14919849"/>
<dbReference type="Proteomes" id="UP000011083">
    <property type="component" value="Unassembled WGS sequence"/>
</dbReference>
<dbReference type="PANTHER" id="PTHR31964:SF113">
    <property type="entry name" value="USPA DOMAIN-CONTAINING PROTEIN"/>
    <property type="match status" value="1"/>
</dbReference>
<dbReference type="PANTHER" id="PTHR31964">
    <property type="entry name" value="ADENINE NUCLEOTIDE ALPHA HYDROLASES-LIKE SUPERFAMILY PROTEIN"/>
    <property type="match status" value="1"/>
</dbReference>